<dbReference type="SMART" id="SM00271">
    <property type="entry name" value="DnaJ"/>
    <property type="match status" value="1"/>
</dbReference>
<evidence type="ECO:0000313" key="5">
    <source>
        <dbReference type="RefSeq" id="XP_030648740.1"/>
    </source>
</evidence>
<dbReference type="Gene3D" id="1.10.287.110">
    <property type="entry name" value="DnaJ domain"/>
    <property type="match status" value="1"/>
</dbReference>
<dbReference type="GeneID" id="115828787"/>
<keyword evidence="2" id="KW-0472">Membrane</keyword>
<dbReference type="InterPro" id="IPR036869">
    <property type="entry name" value="J_dom_sf"/>
</dbReference>
<dbReference type="InterPro" id="IPR001623">
    <property type="entry name" value="DnaJ_domain"/>
</dbReference>
<gene>
    <name evidence="5" type="primary">dnajc30a</name>
</gene>
<evidence type="ECO:0000256" key="2">
    <source>
        <dbReference type="SAM" id="Phobius"/>
    </source>
</evidence>
<organism evidence="4 5">
    <name type="scientific">Chanos chanos</name>
    <name type="common">Milkfish</name>
    <name type="synonym">Mugil chanos</name>
    <dbReference type="NCBI Taxonomy" id="29144"/>
    <lineage>
        <taxon>Eukaryota</taxon>
        <taxon>Metazoa</taxon>
        <taxon>Chordata</taxon>
        <taxon>Craniata</taxon>
        <taxon>Vertebrata</taxon>
        <taxon>Euteleostomi</taxon>
        <taxon>Actinopterygii</taxon>
        <taxon>Neopterygii</taxon>
        <taxon>Teleostei</taxon>
        <taxon>Ostariophysi</taxon>
        <taxon>Gonorynchiformes</taxon>
        <taxon>Chanidae</taxon>
        <taxon>Chanos</taxon>
    </lineage>
</organism>
<keyword evidence="2" id="KW-1133">Transmembrane helix</keyword>
<dbReference type="PROSITE" id="PS00636">
    <property type="entry name" value="DNAJ_1"/>
    <property type="match status" value="1"/>
</dbReference>
<dbReference type="OrthoDB" id="376357at2759"/>
<dbReference type="CTD" id="100333185"/>
<accession>A0A6J2WWR5</accession>
<dbReference type="CDD" id="cd06257">
    <property type="entry name" value="DnaJ"/>
    <property type="match status" value="1"/>
</dbReference>
<feature type="region of interest" description="Disordered" evidence="1">
    <location>
        <begin position="147"/>
        <end position="179"/>
    </location>
</feature>
<feature type="transmembrane region" description="Helical" evidence="2">
    <location>
        <begin position="224"/>
        <end position="246"/>
    </location>
</feature>
<dbReference type="Proteomes" id="UP000504632">
    <property type="component" value="Chromosome 15"/>
</dbReference>
<dbReference type="InterPro" id="IPR053025">
    <property type="entry name" value="Mito_ATP_Synthase-Asso"/>
</dbReference>
<name>A0A6J2WWR5_CHACN</name>
<keyword evidence="2" id="KW-0812">Transmembrane</keyword>
<evidence type="ECO:0000259" key="3">
    <source>
        <dbReference type="PROSITE" id="PS50076"/>
    </source>
</evidence>
<dbReference type="SUPFAM" id="SSF46565">
    <property type="entry name" value="Chaperone J-domain"/>
    <property type="match status" value="1"/>
</dbReference>
<sequence length="249" mass="28681">MPARTLRSRRSGIQPILTAIYHGSTHRVRREHMRFLTTRSFYQRSLLFRPTNSVISERAFSGTYTDDSTEMPLHKTKSAYYDILGVSPSATQAQIKTAYYKQSFLYHPDKNAGSEESAFRFSQISEAYNVLGNKSLRRKYDRGILSHTDVHGANRPSTAAPSASKPQKRSHHSPSVGIDSQNIFDFDKFYRAHYGEQLQRERDLRTRREEFLKKKEQGYQDWKLGRMTEMAVGMLLAIAVAMLFSLKSK</sequence>
<proteinExistence type="predicted"/>
<dbReference type="FunCoup" id="A0A6J2WWR5">
    <property type="interactions" value="16"/>
</dbReference>
<dbReference type="AlphaFoldDB" id="A0A6J2WWR5"/>
<protein>
    <submittedName>
        <fullName evidence="5">DnaJ homolog subfamily C member 30, mitochondrial</fullName>
    </submittedName>
</protein>
<reference evidence="5" key="1">
    <citation type="submission" date="2025-08" db="UniProtKB">
        <authorList>
            <consortium name="RefSeq"/>
        </authorList>
    </citation>
    <scope>IDENTIFICATION</scope>
</reference>
<keyword evidence="4" id="KW-1185">Reference proteome</keyword>
<evidence type="ECO:0000256" key="1">
    <source>
        <dbReference type="SAM" id="MobiDB-lite"/>
    </source>
</evidence>
<dbReference type="RefSeq" id="XP_030648740.1">
    <property type="nucleotide sequence ID" value="XM_030792880.1"/>
</dbReference>
<dbReference type="PANTHER" id="PTHR44873">
    <property type="entry name" value="DNAJ HOMOLOG SUBFAMILY C MEMBER 30, MITOCHONDRIAL"/>
    <property type="match status" value="1"/>
</dbReference>
<dbReference type="InterPro" id="IPR018253">
    <property type="entry name" value="DnaJ_domain_CS"/>
</dbReference>
<feature type="compositionally biased region" description="Polar residues" evidence="1">
    <location>
        <begin position="155"/>
        <end position="165"/>
    </location>
</feature>
<feature type="domain" description="J" evidence="3">
    <location>
        <begin position="79"/>
        <end position="144"/>
    </location>
</feature>
<dbReference type="PANTHER" id="PTHR44873:SF1">
    <property type="entry name" value="DNAJ HOMOLOG SUBFAMILY C MEMBER 30, MITOCHONDRIAL"/>
    <property type="match status" value="1"/>
</dbReference>
<dbReference type="PRINTS" id="PR00625">
    <property type="entry name" value="JDOMAIN"/>
</dbReference>
<dbReference type="InParanoid" id="A0A6J2WWR5"/>
<evidence type="ECO:0000313" key="4">
    <source>
        <dbReference type="Proteomes" id="UP000504632"/>
    </source>
</evidence>
<dbReference type="Pfam" id="PF00226">
    <property type="entry name" value="DnaJ"/>
    <property type="match status" value="1"/>
</dbReference>
<dbReference type="PROSITE" id="PS50076">
    <property type="entry name" value="DNAJ_2"/>
    <property type="match status" value="1"/>
</dbReference>